<dbReference type="RefSeq" id="WP_308450069.1">
    <property type="nucleotide sequence ID" value="NZ_JAJEQC010000020.1"/>
</dbReference>
<dbReference type="Proteomes" id="UP001199424">
    <property type="component" value="Unassembled WGS sequence"/>
</dbReference>
<evidence type="ECO:0000313" key="2">
    <source>
        <dbReference type="Proteomes" id="UP001199424"/>
    </source>
</evidence>
<accession>A0AAE3AJW9</accession>
<keyword evidence="2" id="KW-1185">Reference proteome</keyword>
<gene>
    <name evidence="1" type="ORF">LKD31_13140</name>
</gene>
<comment type="caution">
    <text evidence="1">The sequence shown here is derived from an EMBL/GenBank/DDBJ whole genome shotgun (WGS) entry which is preliminary data.</text>
</comment>
<name>A0AAE3AJW9_9FIRM</name>
<dbReference type="EMBL" id="JAJEQC010000020">
    <property type="protein sequence ID" value="MCC2137939.1"/>
    <property type="molecule type" value="Genomic_DNA"/>
</dbReference>
<evidence type="ECO:0000313" key="1">
    <source>
        <dbReference type="EMBL" id="MCC2137939.1"/>
    </source>
</evidence>
<dbReference type="AlphaFoldDB" id="A0AAE3AJW9"/>
<sequence length="77" mass="8311">MADDPPPGKVEVVEPCKLLSIRSLSLPHKLLVACVYVQFPVPLEHVLDPLATTDNIPCADLPRAQGLTPRAHPHGSK</sequence>
<proteinExistence type="predicted"/>
<organism evidence="1 2">
    <name type="scientific">Hominenteromicrobium mulieris</name>
    <dbReference type="NCBI Taxonomy" id="2885357"/>
    <lineage>
        <taxon>Bacteria</taxon>
        <taxon>Bacillati</taxon>
        <taxon>Bacillota</taxon>
        <taxon>Clostridia</taxon>
        <taxon>Eubacteriales</taxon>
        <taxon>Oscillospiraceae</taxon>
        <taxon>Hominenteromicrobium</taxon>
    </lineage>
</organism>
<reference evidence="1" key="1">
    <citation type="submission" date="2021-10" db="EMBL/GenBank/DDBJ databases">
        <title>Anaerobic single-cell dispensing facilitates the cultivation of human gut bacteria.</title>
        <authorList>
            <person name="Afrizal A."/>
        </authorList>
    </citation>
    <scope>NUCLEOTIDE SEQUENCE</scope>
    <source>
        <strain evidence="1">CLA-AA-H250</strain>
    </source>
</reference>
<protein>
    <submittedName>
        <fullName evidence="1">Uncharacterized protein</fullName>
    </submittedName>
</protein>